<dbReference type="EMBL" id="VMBP01000007">
    <property type="protein sequence ID" value="TSJ60137.1"/>
    <property type="molecule type" value="Genomic_DNA"/>
</dbReference>
<feature type="domain" description="HTH iclR-type" evidence="4">
    <location>
        <begin position="22"/>
        <end position="81"/>
    </location>
</feature>
<keyword evidence="1" id="KW-0805">Transcription regulation</keyword>
<dbReference type="InterPro" id="IPR050707">
    <property type="entry name" value="HTH_MetabolicPath_Reg"/>
</dbReference>
<dbReference type="InterPro" id="IPR036388">
    <property type="entry name" value="WH-like_DNA-bd_sf"/>
</dbReference>
<dbReference type="InterPro" id="IPR005471">
    <property type="entry name" value="Tscrpt_reg_IclR_N"/>
</dbReference>
<dbReference type="PANTHER" id="PTHR30136">
    <property type="entry name" value="HELIX-TURN-HELIX TRANSCRIPTIONAL REGULATOR, ICLR FAMILY"/>
    <property type="match status" value="1"/>
</dbReference>
<accession>A0ABY3DLM4</accession>
<proteinExistence type="predicted"/>
<dbReference type="Pfam" id="PF09339">
    <property type="entry name" value="HTH_IclR"/>
    <property type="match status" value="1"/>
</dbReference>
<evidence type="ECO:0000256" key="3">
    <source>
        <dbReference type="ARBA" id="ARBA00023163"/>
    </source>
</evidence>
<organism evidence="6 7">
    <name type="scientific">Ancylobacter moscoviensis</name>
    <dbReference type="NCBI Taxonomy" id="2597768"/>
    <lineage>
        <taxon>Bacteria</taxon>
        <taxon>Pseudomonadati</taxon>
        <taxon>Pseudomonadota</taxon>
        <taxon>Alphaproteobacteria</taxon>
        <taxon>Hyphomicrobiales</taxon>
        <taxon>Xanthobacteraceae</taxon>
        <taxon>Ancylobacter</taxon>
    </lineage>
</organism>
<protein>
    <submittedName>
        <fullName evidence="6">IclR family transcriptional regulator</fullName>
    </submittedName>
</protein>
<comment type="caution">
    <text evidence="6">The sequence shown here is derived from an EMBL/GenBank/DDBJ whole genome shotgun (WGS) entry which is preliminary data.</text>
</comment>
<keyword evidence="2" id="KW-0238">DNA-binding</keyword>
<sequence length="264" mass="28534">MKMGFRQMENEDKLGSEDKSGVRSVARALALLSALDRKGKNLSEMAAAANISVSTASRLLGTLVAHGFVAQGSNNRYVAGLALTTLLHETDRWAPLRMLAAESTTALRAELDETSAFFVRFGDDRLCIDSAESSQLVRRVRLTGEKGKIYRGSAGKVLLAYSTDEAVDDILGDMQSFEIPGQRDRTVEELKAELAQTRTQGYGFSHHESTGGSWSVAAPVFIRGNLVGALAAVIPDHRFGEEALTAAIEATKRVAAEFSETPRK</sequence>
<dbReference type="PROSITE" id="PS51078">
    <property type="entry name" value="ICLR_ED"/>
    <property type="match status" value="1"/>
</dbReference>
<dbReference type="InterPro" id="IPR036390">
    <property type="entry name" value="WH_DNA-bd_sf"/>
</dbReference>
<evidence type="ECO:0000313" key="7">
    <source>
        <dbReference type="Proteomes" id="UP000315321"/>
    </source>
</evidence>
<dbReference type="Pfam" id="PF01614">
    <property type="entry name" value="IclR_C"/>
    <property type="match status" value="1"/>
</dbReference>
<dbReference type="Gene3D" id="3.30.450.40">
    <property type="match status" value="1"/>
</dbReference>
<dbReference type="Gene3D" id="1.10.10.10">
    <property type="entry name" value="Winged helix-like DNA-binding domain superfamily/Winged helix DNA-binding domain"/>
    <property type="match status" value="1"/>
</dbReference>
<dbReference type="SMART" id="SM00346">
    <property type="entry name" value="HTH_ICLR"/>
    <property type="match status" value="1"/>
</dbReference>
<keyword evidence="7" id="KW-1185">Reference proteome</keyword>
<dbReference type="InterPro" id="IPR029016">
    <property type="entry name" value="GAF-like_dom_sf"/>
</dbReference>
<dbReference type="Proteomes" id="UP000315321">
    <property type="component" value="Unassembled WGS sequence"/>
</dbReference>
<dbReference type="PANTHER" id="PTHR30136:SF24">
    <property type="entry name" value="HTH-TYPE TRANSCRIPTIONAL REPRESSOR ALLR"/>
    <property type="match status" value="1"/>
</dbReference>
<evidence type="ECO:0000259" key="4">
    <source>
        <dbReference type="PROSITE" id="PS51077"/>
    </source>
</evidence>
<gene>
    <name evidence="6" type="ORF">FO470_18255</name>
</gene>
<evidence type="ECO:0000313" key="6">
    <source>
        <dbReference type="EMBL" id="TSJ60137.1"/>
    </source>
</evidence>
<evidence type="ECO:0000256" key="1">
    <source>
        <dbReference type="ARBA" id="ARBA00023015"/>
    </source>
</evidence>
<keyword evidence="3" id="KW-0804">Transcription</keyword>
<feature type="domain" description="IclR-ED" evidence="5">
    <location>
        <begin position="82"/>
        <end position="264"/>
    </location>
</feature>
<dbReference type="InterPro" id="IPR014757">
    <property type="entry name" value="Tscrpt_reg_IclR_C"/>
</dbReference>
<dbReference type="SUPFAM" id="SSF55781">
    <property type="entry name" value="GAF domain-like"/>
    <property type="match status" value="1"/>
</dbReference>
<dbReference type="SUPFAM" id="SSF46785">
    <property type="entry name" value="Winged helix' DNA-binding domain"/>
    <property type="match status" value="1"/>
</dbReference>
<dbReference type="PROSITE" id="PS51077">
    <property type="entry name" value="HTH_ICLR"/>
    <property type="match status" value="1"/>
</dbReference>
<name>A0ABY3DLM4_9HYPH</name>
<reference evidence="6 7" key="1">
    <citation type="submission" date="2019-07" db="EMBL/GenBank/DDBJ databases">
        <authorList>
            <person name="Grouzdev D.S."/>
        </authorList>
    </citation>
    <scope>NUCLEOTIDE SEQUENCE [LARGE SCALE GENOMIC DNA]</scope>
    <source>
        <strain evidence="6 7">3C</strain>
    </source>
</reference>
<evidence type="ECO:0000259" key="5">
    <source>
        <dbReference type="PROSITE" id="PS51078"/>
    </source>
</evidence>
<evidence type="ECO:0000256" key="2">
    <source>
        <dbReference type="ARBA" id="ARBA00023125"/>
    </source>
</evidence>